<dbReference type="Pfam" id="PF12705">
    <property type="entry name" value="PDDEXK_1"/>
    <property type="match status" value="1"/>
</dbReference>
<evidence type="ECO:0000313" key="5">
    <source>
        <dbReference type="EMBL" id="CAB4913305.1"/>
    </source>
</evidence>
<organism evidence="6">
    <name type="scientific">freshwater metagenome</name>
    <dbReference type="NCBI Taxonomy" id="449393"/>
    <lineage>
        <taxon>unclassified sequences</taxon>
        <taxon>metagenomes</taxon>
        <taxon>ecological metagenomes</taxon>
    </lineage>
</organism>
<evidence type="ECO:0000259" key="1">
    <source>
        <dbReference type="Pfam" id="PF12705"/>
    </source>
</evidence>
<name>A0A6J7TLF3_9ZZZZ</name>
<accession>A0A6J7TLF3</accession>
<evidence type="ECO:0000313" key="2">
    <source>
        <dbReference type="EMBL" id="CAB4670505.1"/>
    </source>
</evidence>
<dbReference type="InterPro" id="IPR038726">
    <property type="entry name" value="PDDEXK_AddAB-type"/>
</dbReference>
<protein>
    <submittedName>
        <fullName evidence="6">Unannotated protein</fullName>
    </submittedName>
</protein>
<dbReference type="EMBL" id="CAEZZC010000004">
    <property type="protein sequence ID" value="CAB4744576.1"/>
    <property type="molecule type" value="Genomic_DNA"/>
</dbReference>
<dbReference type="InterPro" id="IPR011604">
    <property type="entry name" value="PDDEXK-like_dom_sf"/>
</dbReference>
<gene>
    <name evidence="2" type="ORF">UFOPK2289_01108</name>
    <name evidence="3" type="ORF">UFOPK2822_00417</name>
    <name evidence="4" type="ORF">UFOPK3346_00279</name>
    <name evidence="5" type="ORF">UFOPK3670_00191</name>
    <name evidence="6" type="ORF">UFOPK4308_00306</name>
</gene>
<dbReference type="EMBL" id="CAFBQL010000002">
    <property type="protein sequence ID" value="CAB5054251.1"/>
    <property type="molecule type" value="Genomic_DNA"/>
</dbReference>
<dbReference type="Gene3D" id="3.90.320.10">
    <property type="match status" value="1"/>
</dbReference>
<sequence>MAKPLTPAREFIAPSDLTFGLSTCKRCLWIKYWYKLIMPGQFPLVGTLAESQEEHFRRASMQDIDPTLQPGVVKQWGQWVRSDYIKVDGATTRWRINGKYDLVAHYEDGSIGLIDCKVTDSDRHNGAFYAPQLEAYAFALEHPSTGKAFTVATMGLLVWNLNGVAENADASYGFGVNQSYLPVERDQEGFTTVISDFIRLLEADMPAAGSECPTCNYLLERLQIED</sequence>
<dbReference type="EMBL" id="CAFBLE010000002">
    <property type="protein sequence ID" value="CAB4857628.1"/>
    <property type="molecule type" value="Genomic_DNA"/>
</dbReference>
<evidence type="ECO:0000313" key="6">
    <source>
        <dbReference type="EMBL" id="CAB5054251.1"/>
    </source>
</evidence>
<evidence type="ECO:0000313" key="3">
    <source>
        <dbReference type="EMBL" id="CAB4744576.1"/>
    </source>
</evidence>
<feature type="domain" description="PD-(D/E)XK endonuclease-like" evidence="1">
    <location>
        <begin position="79"/>
        <end position="217"/>
    </location>
</feature>
<reference evidence="6" key="1">
    <citation type="submission" date="2020-05" db="EMBL/GenBank/DDBJ databases">
        <authorList>
            <person name="Chiriac C."/>
            <person name="Salcher M."/>
            <person name="Ghai R."/>
            <person name="Kavagutti S V."/>
        </authorList>
    </citation>
    <scope>NUCLEOTIDE SEQUENCE</scope>
</reference>
<dbReference type="EMBL" id="CAEZWT010000036">
    <property type="protein sequence ID" value="CAB4670505.1"/>
    <property type="molecule type" value="Genomic_DNA"/>
</dbReference>
<evidence type="ECO:0000313" key="4">
    <source>
        <dbReference type="EMBL" id="CAB4857628.1"/>
    </source>
</evidence>
<proteinExistence type="predicted"/>
<dbReference type="EMBL" id="CAFBMV010000001">
    <property type="protein sequence ID" value="CAB4913305.1"/>
    <property type="molecule type" value="Genomic_DNA"/>
</dbReference>
<dbReference type="AlphaFoldDB" id="A0A6J7TLF3"/>